<comment type="similarity">
    <text evidence="1">Belongs to the CutA family.</text>
</comment>
<dbReference type="OrthoDB" id="37622at2"/>
<dbReference type="PANTHER" id="PTHR23419:SF8">
    <property type="entry name" value="FI09726P"/>
    <property type="match status" value="1"/>
</dbReference>
<dbReference type="RefSeq" id="WP_105062440.1">
    <property type="nucleotide sequence ID" value="NZ_MSCJ01000003.1"/>
</dbReference>
<proteinExistence type="inferred from homology"/>
<accession>A0A2S7VME3</accession>
<dbReference type="GO" id="GO:0005507">
    <property type="term" value="F:copper ion binding"/>
    <property type="evidence" value="ECO:0007669"/>
    <property type="project" value="TreeGrafter"/>
</dbReference>
<reference evidence="2 3" key="1">
    <citation type="submission" date="2016-12" db="EMBL/GenBank/DDBJ databases">
        <title>Diversity of luminous bacteria.</title>
        <authorList>
            <person name="Yoshizawa S."/>
            <person name="Kogure K."/>
        </authorList>
    </citation>
    <scope>NUCLEOTIDE SEQUENCE [LARGE SCALE GENOMIC DNA]</scope>
    <source>
        <strain evidence="2 3">LC1-200</strain>
    </source>
</reference>
<dbReference type="InterPro" id="IPR004323">
    <property type="entry name" value="Ion_tolerance_CutA"/>
</dbReference>
<evidence type="ECO:0000313" key="2">
    <source>
        <dbReference type="EMBL" id="PQJ62651.1"/>
    </source>
</evidence>
<name>A0A2S7VME3_PHOAN</name>
<evidence type="ECO:0000313" key="3">
    <source>
        <dbReference type="Proteomes" id="UP000238730"/>
    </source>
</evidence>
<sequence length="105" mass="12057">MTGQYCVVLTTFSDPKIGKTIINELISQRLAACVQVMPIQSYYHWQGEVNCDQEQQVLIKTKTTLFEEVKATILALHDYETPEIIQLPITNGFGDYLSWIDKECR</sequence>
<protein>
    <submittedName>
        <fullName evidence="2">Cytochrome C biogenesis protein</fullName>
    </submittedName>
</protein>
<dbReference type="PANTHER" id="PTHR23419">
    <property type="entry name" value="DIVALENT CATION TOLERANCE CUTA-RELATED"/>
    <property type="match status" value="1"/>
</dbReference>
<dbReference type="Pfam" id="PF03091">
    <property type="entry name" value="CutA1"/>
    <property type="match status" value="1"/>
</dbReference>
<comment type="caution">
    <text evidence="2">The sequence shown here is derived from an EMBL/GenBank/DDBJ whole genome shotgun (WGS) entry which is preliminary data.</text>
</comment>
<gene>
    <name evidence="2" type="ORF">BTO08_20715</name>
</gene>
<dbReference type="GO" id="GO:0010038">
    <property type="term" value="P:response to metal ion"/>
    <property type="evidence" value="ECO:0007669"/>
    <property type="project" value="InterPro"/>
</dbReference>
<evidence type="ECO:0000256" key="1">
    <source>
        <dbReference type="ARBA" id="ARBA00010169"/>
    </source>
</evidence>
<organism evidence="2 3">
    <name type="scientific">Photobacterium angustum</name>
    <dbReference type="NCBI Taxonomy" id="661"/>
    <lineage>
        <taxon>Bacteria</taxon>
        <taxon>Pseudomonadati</taxon>
        <taxon>Pseudomonadota</taxon>
        <taxon>Gammaproteobacteria</taxon>
        <taxon>Vibrionales</taxon>
        <taxon>Vibrionaceae</taxon>
        <taxon>Photobacterium</taxon>
    </lineage>
</organism>
<dbReference type="EMBL" id="MSCJ01000003">
    <property type="protein sequence ID" value="PQJ62651.1"/>
    <property type="molecule type" value="Genomic_DNA"/>
</dbReference>
<dbReference type="Gene3D" id="3.30.70.120">
    <property type="match status" value="1"/>
</dbReference>
<dbReference type="AlphaFoldDB" id="A0A2S7VME3"/>
<dbReference type="InterPro" id="IPR011322">
    <property type="entry name" value="N-reg_PII-like_a/b"/>
</dbReference>
<dbReference type="InterPro" id="IPR015867">
    <property type="entry name" value="N-reg_PII/ATP_PRibTrfase_C"/>
</dbReference>
<dbReference type="Proteomes" id="UP000238730">
    <property type="component" value="Unassembled WGS sequence"/>
</dbReference>
<dbReference type="SUPFAM" id="SSF54913">
    <property type="entry name" value="GlnB-like"/>
    <property type="match status" value="1"/>
</dbReference>